<evidence type="ECO:0000313" key="1">
    <source>
        <dbReference type="EMBL" id="KAK4026434.1"/>
    </source>
</evidence>
<evidence type="ECO:0000313" key="2">
    <source>
        <dbReference type="Proteomes" id="UP001234178"/>
    </source>
</evidence>
<accession>A0ABR0AMU3</accession>
<organism evidence="1 2">
    <name type="scientific">Daphnia magna</name>
    <dbReference type="NCBI Taxonomy" id="35525"/>
    <lineage>
        <taxon>Eukaryota</taxon>
        <taxon>Metazoa</taxon>
        <taxon>Ecdysozoa</taxon>
        <taxon>Arthropoda</taxon>
        <taxon>Crustacea</taxon>
        <taxon>Branchiopoda</taxon>
        <taxon>Diplostraca</taxon>
        <taxon>Cladocera</taxon>
        <taxon>Anomopoda</taxon>
        <taxon>Daphniidae</taxon>
        <taxon>Daphnia</taxon>
    </lineage>
</organism>
<sequence>MQRILALKEKSSTMQNLWIGISHFANQHTSLARPSPHLQLARRPVFASPVAPSLARPSPRLWLARRPVFASPVAPSSPRPSPRLRLARRPVFASPVAPSSPRPSLRLVVAPSSPRPSPRLRFARRPVFASPVAPSSPRPSPRLRLVIASSLLVSFLLGSGSAVLPNGLYAMGGTVAQAVWLKVDRRGNAPLGTPPCRCGDGCLGCAFP</sequence>
<name>A0ABR0AMU3_9CRUS</name>
<protein>
    <submittedName>
        <fullName evidence="1">Uncharacterized protein</fullName>
    </submittedName>
</protein>
<gene>
    <name evidence="1" type="ORF">OUZ56_015432</name>
</gene>
<keyword evidence="2" id="KW-1185">Reference proteome</keyword>
<proteinExistence type="predicted"/>
<reference evidence="1 2" key="1">
    <citation type="journal article" date="2023" name="Nucleic Acids Res.">
        <title>The hologenome of Daphnia magna reveals possible DNA methylation and microbiome-mediated evolution of the host genome.</title>
        <authorList>
            <person name="Chaturvedi A."/>
            <person name="Li X."/>
            <person name="Dhandapani V."/>
            <person name="Marshall H."/>
            <person name="Kissane S."/>
            <person name="Cuenca-Cambronero M."/>
            <person name="Asole G."/>
            <person name="Calvet F."/>
            <person name="Ruiz-Romero M."/>
            <person name="Marangio P."/>
            <person name="Guigo R."/>
            <person name="Rago D."/>
            <person name="Mirbahai L."/>
            <person name="Eastwood N."/>
            <person name="Colbourne J.K."/>
            <person name="Zhou J."/>
            <person name="Mallon E."/>
            <person name="Orsini L."/>
        </authorList>
    </citation>
    <scope>NUCLEOTIDE SEQUENCE [LARGE SCALE GENOMIC DNA]</scope>
    <source>
        <strain evidence="1">LRV0_1</strain>
    </source>
</reference>
<dbReference type="EMBL" id="JAOYFB010000038">
    <property type="protein sequence ID" value="KAK4026434.1"/>
    <property type="molecule type" value="Genomic_DNA"/>
</dbReference>
<comment type="caution">
    <text evidence="1">The sequence shown here is derived from an EMBL/GenBank/DDBJ whole genome shotgun (WGS) entry which is preliminary data.</text>
</comment>
<dbReference type="Proteomes" id="UP001234178">
    <property type="component" value="Unassembled WGS sequence"/>
</dbReference>